<keyword evidence="2" id="KW-1185">Reference proteome</keyword>
<dbReference type="Gene3D" id="3.40.190.10">
    <property type="entry name" value="Periplasmic binding protein-like II"/>
    <property type="match status" value="2"/>
</dbReference>
<name>A0ABR7VHC6_VIRHA</name>
<dbReference type="SUPFAM" id="SSF53850">
    <property type="entry name" value="Periplasmic binding protein-like II"/>
    <property type="match status" value="1"/>
</dbReference>
<reference evidence="1 2" key="1">
    <citation type="submission" date="2020-09" db="EMBL/GenBank/DDBJ databases">
        <title>Draft Genome Sequences of Oil-Oxidizing Bacteria Halomonas titanicae, Marinobacter lutaoensis, and Virgibacillus halodenitrificans Isolated from Highly Saline Environments.</title>
        <authorList>
            <person name="Grouzdev D.S."/>
            <person name="Sokolova D.S."/>
            <person name="Semenova E.M."/>
            <person name="Borzenkov I.A."/>
            <person name="Bidzhieva S.K."/>
            <person name="Poltaraus A.B."/>
            <person name="Nazina T.N."/>
        </authorList>
    </citation>
    <scope>NUCLEOTIDE SEQUENCE [LARGE SCALE GENOMIC DNA]</scope>
    <source>
        <strain evidence="1 2">VKM B-3472D</strain>
    </source>
</reference>
<evidence type="ECO:0000313" key="2">
    <source>
        <dbReference type="Proteomes" id="UP000621631"/>
    </source>
</evidence>
<organism evidence="1 2">
    <name type="scientific">Virgibacillus halodenitrificans</name>
    <name type="common">Bacillus halodenitrificans</name>
    <dbReference type="NCBI Taxonomy" id="1482"/>
    <lineage>
        <taxon>Bacteria</taxon>
        <taxon>Bacillati</taxon>
        <taxon>Bacillota</taxon>
        <taxon>Bacilli</taxon>
        <taxon>Bacillales</taxon>
        <taxon>Bacillaceae</taxon>
        <taxon>Virgibacillus</taxon>
    </lineage>
</organism>
<gene>
    <name evidence="1" type="ORF">IC602_01845</name>
</gene>
<protein>
    <submittedName>
        <fullName evidence="1">Extracellular solute-binding protein</fullName>
    </submittedName>
</protein>
<dbReference type="PANTHER" id="PTHR43649:SF17">
    <property type="entry name" value="ABC TRANSPORTER SOLUTE BINDING PROTEIN-SUGAR TRANSPORT"/>
    <property type="match status" value="1"/>
</dbReference>
<accession>A0ABR7VHC6</accession>
<dbReference type="EMBL" id="JACWEZ010000001">
    <property type="protein sequence ID" value="MBD1221349.1"/>
    <property type="molecule type" value="Genomic_DNA"/>
</dbReference>
<dbReference type="PANTHER" id="PTHR43649">
    <property type="entry name" value="ARABINOSE-BINDING PROTEIN-RELATED"/>
    <property type="match status" value="1"/>
</dbReference>
<proteinExistence type="predicted"/>
<evidence type="ECO:0000313" key="1">
    <source>
        <dbReference type="EMBL" id="MBD1221349.1"/>
    </source>
</evidence>
<dbReference type="InterPro" id="IPR050490">
    <property type="entry name" value="Bact_solute-bd_prot1"/>
</dbReference>
<sequence length="559" mass="63684">MFRSRWTRYFHFKKNKRGGFLMVRKKFLVLMLAGLFLLLVACSNDEGKGKQPELDQEALDNVNKSDFPIVKDEIALKMFTAKSQVNANEDWNDLLVWNTYEDQTNIDVEWTEQVTMDGLEEKRNLALASGTLPDAFFAANISNLDLYKYGQQGTFLELNELIDEYAPNLKKFMEENPSVKKGMTFPDGKIYSMPALRDQDFLSVRIGARPWINENWLDKLGMKVPETTDDLYAYLKAVKEEDPNGNGKADEIPYGGVNMDHLIGWVRGAYGLGANGVGDFDKDPNGDGLRFIPTSDGYKEMLEYLNKLYSEELIEQNIFSIEWGQFMANAAEGKYGLTTFYNPKKTFGGVEGDNYTNASALKGPNGDQMYSNVVSPLFNNGAFVITKENPNPAAAVRWMDHFYSDEGAKLMYMGVEGKTFEEENGEFKYVDEIENSEEKNQLISKYLPWVGVNPPGVVKKKYFIGSEASEESLKAAEDIKPYVPEDLWAEFTYTEDENKLLSSKGADIEKYVKEMRDKFISGATPLSEWDNYVKTIEDMGLEEYMTIQEDAYKRYEEAE</sequence>
<dbReference type="Proteomes" id="UP000621631">
    <property type="component" value="Unassembled WGS sequence"/>
</dbReference>
<comment type="caution">
    <text evidence="1">The sequence shown here is derived from an EMBL/GenBank/DDBJ whole genome shotgun (WGS) entry which is preliminary data.</text>
</comment>